<dbReference type="Proteomes" id="UP001189624">
    <property type="component" value="Chromosome 2"/>
</dbReference>
<keyword evidence="2" id="KW-0175">Coiled coil</keyword>
<dbReference type="InterPro" id="IPR005516">
    <property type="entry name" value="Remorin_C"/>
</dbReference>
<feature type="region of interest" description="Disordered" evidence="3">
    <location>
        <begin position="251"/>
        <end position="270"/>
    </location>
</feature>
<sequence>MENFLNQMRVPFTGAEENKPGLGGTRDSKIPIQKTQSFKVSGEKKQVGQNWFQKQFARKRSGDHESRDMDHAAAVAAAAFAINLLEVSEEKSDTPKASLEKTKSKVDGTKPSRSLLSSASKRLSGSFRSKDDQGKKTVEAISLAPSVKKTSTFSDEKPETSTKPDLGRRQTLGESFERHIKADEWEGTKLQEIRQRYDKLREMIDSWENKKKMKARRKLDKEQRGVQQRMMRALDDFEYKNRCIDQIADGARTKAEESRRNEEQKAKEKANVIRSTGKTPGICFCF</sequence>
<comment type="similarity">
    <text evidence="1">Belongs to the remorin family.</text>
</comment>
<feature type="compositionally biased region" description="Basic and acidic residues" evidence="3">
    <location>
        <begin position="91"/>
        <end position="110"/>
    </location>
</feature>
<feature type="compositionally biased region" description="Low complexity" evidence="3">
    <location>
        <begin position="112"/>
        <end position="127"/>
    </location>
</feature>
<dbReference type="Gramene" id="rna-AYBTSS11_LOCUS5543">
    <property type="protein sequence ID" value="CAJ1931953.1"/>
    <property type="gene ID" value="gene-AYBTSS11_LOCUS5543"/>
</dbReference>
<evidence type="ECO:0000256" key="2">
    <source>
        <dbReference type="SAM" id="Coils"/>
    </source>
</evidence>
<dbReference type="EMBL" id="OY731399">
    <property type="protein sequence ID" value="CAJ1931953.1"/>
    <property type="molecule type" value="Genomic_DNA"/>
</dbReference>
<evidence type="ECO:0000313" key="5">
    <source>
        <dbReference type="EMBL" id="CAJ1931953.1"/>
    </source>
</evidence>
<gene>
    <name evidence="5" type="ORF">AYBTSS11_LOCUS5543</name>
</gene>
<feature type="coiled-coil region" evidence="2">
    <location>
        <begin position="190"/>
        <end position="217"/>
    </location>
</feature>
<dbReference type="Pfam" id="PF03763">
    <property type="entry name" value="Remorin_C"/>
    <property type="match status" value="1"/>
</dbReference>
<feature type="region of interest" description="Disordered" evidence="3">
    <location>
        <begin position="91"/>
        <end position="174"/>
    </location>
</feature>
<evidence type="ECO:0000256" key="3">
    <source>
        <dbReference type="SAM" id="MobiDB-lite"/>
    </source>
</evidence>
<keyword evidence="6" id="KW-1185">Reference proteome</keyword>
<feature type="domain" description="Remorin C-terminal" evidence="4">
    <location>
        <begin position="178"/>
        <end position="280"/>
    </location>
</feature>
<dbReference type="AlphaFoldDB" id="A0AA86RVI4"/>
<reference evidence="5" key="1">
    <citation type="submission" date="2023-10" db="EMBL/GenBank/DDBJ databases">
        <authorList>
            <person name="Domelevo Entfellner J.-B."/>
        </authorList>
    </citation>
    <scope>NUCLEOTIDE SEQUENCE</scope>
</reference>
<protein>
    <recommendedName>
        <fullName evidence="4">Remorin C-terminal domain-containing protein</fullName>
    </recommendedName>
</protein>
<dbReference type="PANTHER" id="PTHR31471">
    <property type="entry name" value="OS02G0116800 PROTEIN"/>
    <property type="match status" value="1"/>
</dbReference>
<accession>A0AA86RVI4</accession>
<evidence type="ECO:0000313" key="6">
    <source>
        <dbReference type="Proteomes" id="UP001189624"/>
    </source>
</evidence>
<organism evidence="5 6">
    <name type="scientific">Sphenostylis stenocarpa</name>
    <dbReference type="NCBI Taxonomy" id="92480"/>
    <lineage>
        <taxon>Eukaryota</taxon>
        <taxon>Viridiplantae</taxon>
        <taxon>Streptophyta</taxon>
        <taxon>Embryophyta</taxon>
        <taxon>Tracheophyta</taxon>
        <taxon>Spermatophyta</taxon>
        <taxon>Magnoliopsida</taxon>
        <taxon>eudicotyledons</taxon>
        <taxon>Gunneridae</taxon>
        <taxon>Pentapetalae</taxon>
        <taxon>rosids</taxon>
        <taxon>fabids</taxon>
        <taxon>Fabales</taxon>
        <taxon>Fabaceae</taxon>
        <taxon>Papilionoideae</taxon>
        <taxon>50 kb inversion clade</taxon>
        <taxon>NPAAA clade</taxon>
        <taxon>indigoferoid/millettioid clade</taxon>
        <taxon>Phaseoleae</taxon>
        <taxon>Sphenostylis</taxon>
    </lineage>
</organism>
<feature type="compositionally biased region" description="Basic and acidic residues" evidence="3">
    <location>
        <begin position="128"/>
        <end position="138"/>
    </location>
</feature>
<feature type="compositionally biased region" description="Basic and acidic residues" evidence="3">
    <location>
        <begin position="154"/>
        <end position="168"/>
    </location>
</feature>
<feature type="region of interest" description="Disordered" evidence="3">
    <location>
        <begin position="1"/>
        <end position="30"/>
    </location>
</feature>
<evidence type="ECO:0000256" key="1">
    <source>
        <dbReference type="ARBA" id="ARBA00005711"/>
    </source>
</evidence>
<evidence type="ECO:0000259" key="4">
    <source>
        <dbReference type="Pfam" id="PF03763"/>
    </source>
</evidence>
<name>A0AA86RVI4_9FABA</name>
<dbReference type="PANTHER" id="PTHR31471:SF51">
    <property type="entry name" value="REMORIN FAMILY PROTEIN"/>
    <property type="match status" value="1"/>
</dbReference>
<proteinExistence type="inferred from homology"/>